<accession>A0A1H8L9G2</accession>
<reference evidence="3 4" key="1">
    <citation type="submission" date="2016-10" db="EMBL/GenBank/DDBJ databases">
        <authorList>
            <person name="de Groot N.N."/>
        </authorList>
    </citation>
    <scope>NUCLEOTIDE SEQUENCE [LARGE SCALE GENOMIC DNA]</scope>
    <source>
        <strain evidence="3 4">CGMCC 4.2026</strain>
    </source>
</reference>
<feature type="region of interest" description="Disordered" evidence="1">
    <location>
        <begin position="913"/>
        <end position="937"/>
    </location>
</feature>
<dbReference type="STRING" id="310780.SAMN05216267_101597"/>
<dbReference type="InterPro" id="IPR015330">
    <property type="entry name" value="DNA_primase/pol_bifunc_N"/>
</dbReference>
<dbReference type="SMART" id="SM00943">
    <property type="entry name" value="Prim-Pol"/>
    <property type="match status" value="1"/>
</dbReference>
<feature type="compositionally biased region" description="Polar residues" evidence="1">
    <location>
        <begin position="927"/>
        <end position="937"/>
    </location>
</feature>
<feature type="domain" description="DNA primase/polymerase bifunctional N-terminal" evidence="2">
    <location>
        <begin position="37"/>
        <end position="219"/>
    </location>
</feature>
<evidence type="ECO:0000259" key="2">
    <source>
        <dbReference type="SMART" id="SM00943"/>
    </source>
</evidence>
<organism evidence="3 4">
    <name type="scientific">Actinacidiphila rubida</name>
    <dbReference type="NCBI Taxonomy" id="310780"/>
    <lineage>
        <taxon>Bacteria</taxon>
        <taxon>Bacillati</taxon>
        <taxon>Actinomycetota</taxon>
        <taxon>Actinomycetes</taxon>
        <taxon>Kitasatosporales</taxon>
        <taxon>Streptomycetaceae</taxon>
        <taxon>Actinacidiphila</taxon>
    </lineage>
</organism>
<protein>
    <submittedName>
        <fullName evidence="3">Bifunctional DNA primase/polymerase, N-terminal</fullName>
    </submittedName>
</protein>
<gene>
    <name evidence="3" type="ORF">SAMN05216267_101597</name>
</gene>
<evidence type="ECO:0000256" key="1">
    <source>
        <dbReference type="SAM" id="MobiDB-lite"/>
    </source>
</evidence>
<dbReference type="EMBL" id="FODD01000015">
    <property type="protein sequence ID" value="SEO01446.1"/>
    <property type="molecule type" value="Genomic_DNA"/>
</dbReference>
<dbReference type="Pfam" id="PF09250">
    <property type="entry name" value="Prim-Pol"/>
    <property type="match status" value="1"/>
</dbReference>
<dbReference type="AlphaFoldDB" id="A0A1H8L9G2"/>
<evidence type="ECO:0000313" key="4">
    <source>
        <dbReference type="Proteomes" id="UP000181951"/>
    </source>
</evidence>
<evidence type="ECO:0000313" key="3">
    <source>
        <dbReference type="EMBL" id="SEO01446.1"/>
    </source>
</evidence>
<keyword evidence="4" id="KW-1185">Reference proteome</keyword>
<sequence length="937" mass="103230">MILHQETTAVIPGQSRAQCDRPGCAMAPSKGPFAQSFAQYRDAGWLGTLRLPKHAKIPVPTGFTGEKHSGVWPEDSRLHGWSHESSTNIGLRLPENVIAIDIDHYGDKKGADEVAKAEAEWGPLPATWRGTKRGADNPSGKLLFQVPPGLRWPSHLNGDGSHVDIIHHEYRFIVAWPSVVSVDDASKATMTEKWYTPSGVEADRVPRVDEFPELPQPWIDGLQQRAKDQPKTKNLPDVPSIPHDVDPEKPWYINALVKPSATGRGNGNSLSVAGGAAEMFVRSGVPFEVAMALVLNYERASDNPQPDQVVADQLQRMWAKESEKQESGMTERTGYLQPRRGHFGYETRRDYMGKRGPESEIVPFSDFQVQATSVSSADGRTVWTVDLIRDDGKTFRDVELPAEVLNSTATLSGWAMGYQCSLIFSDDRAQRGKPGVRLMKLLRSQNPVECRVISHLGWDDTAKAFITYEGAITRNGVNRKAGVRPAKHLAVSKLVDHFYGFDKTEEETREVLREVLTFHDEEFTSVFTSWLAAGVVKGQLMQRTSMFPIFLVQAASESGKTTGFAQLIKQLFGNRAKEGSIGTRASIRDSLTAHRGAPVHVDDADDIEHVKEVLRQATAEGAVDKKGEDRTSTVRSKLLAPVWISMEGSSLLDDKAMNDRIVSASLPNPKGRMSLHDPTKPQWDDIVDLRNRYSGEHGLTIYAGTLVQMILKAAEERLSEFTKLRKSSGRHHDKMAILRVGARILSDVTDDPSHVERVDAWVSSQVDTGNENALTMKLIPAALMALGAPALPIRINQTPHYGVVSPVLVAPAPSEGVDAPSRVWVNVGNLAAWWERYAGNKLDPRTETKSALAEQAKRLPEMKGESSGDRNVDWIQAYVTSTVAENGKSRPRPRYQRLPDAISARLLDELGIGEGTDEKVSGGNKLNPAQSTAVERA</sequence>
<dbReference type="OrthoDB" id="3171622at2"/>
<proteinExistence type="predicted"/>
<dbReference type="Proteomes" id="UP000181951">
    <property type="component" value="Unassembled WGS sequence"/>
</dbReference>
<name>A0A1H8L9G2_9ACTN</name>